<dbReference type="Gene3D" id="3.30.559.10">
    <property type="entry name" value="Chloramphenicol acetyltransferase-like domain"/>
    <property type="match status" value="1"/>
</dbReference>
<evidence type="ECO:0000256" key="2">
    <source>
        <dbReference type="ARBA" id="ARBA00023315"/>
    </source>
</evidence>
<dbReference type="AlphaFoldDB" id="A0AAV5D903"/>
<reference evidence="3" key="1">
    <citation type="journal article" date="2018" name="DNA Res.">
        <title>Multiple hybrid de novo genome assembly of finger millet, an orphan allotetraploid crop.</title>
        <authorList>
            <person name="Hatakeyama M."/>
            <person name="Aluri S."/>
            <person name="Balachadran M.T."/>
            <person name="Sivarajan S.R."/>
            <person name="Patrignani A."/>
            <person name="Gruter S."/>
            <person name="Poveda L."/>
            <person name="Shimizu-Inatsugi R."/>
            <person name="Baeten J."/>
            <person name="Francoijs K.J."/>
            <person name="Nataraja K.N."/>
            <person name="Reddy Y.A.N."/>
            <person name="Phadnis S."/>
            <person name="Ravikumar R.L."/>
            <person name="Schlapbach R."/>
            <person name="Sreeman S.M."/>
            <person name="Shimizu K.K."/>
        </authorList>
    </citation>
    <scope>NUCLEOTIDE SEQUENCE</scope>
</reference>
<name>A0AAV5D903_ELECO</name>
<organism evidence="3 4">
    <name type="scientific">Eleusine coracana subsp. coracana</name>
    <dbReference type="NCBI Taxonomy" id="191504"/>
    <lineage>
        <taxon>Eukaryota</taxon>
        <taxon>Viridiplantae</taxon>
        <taxon>Streptophyta</taxon>
        <taxon>Embryophyta</taxon>
        <taxon>Tracheophyta</taxon>
        <taxon>Spermatophyta</taxon>
        <taxon>Magnoliopsida</taxon>
        <taxon>Liliopsida</taxon>
        <taxon>Poales</taxon>
        <taxon>Poaceae</taxon>
        <taxon>PACMAD clade</taxon>
        <taxon>Chloridoideae</taxon>
        <taxon>Cynodonteae</taxon>
        <taxon>Eleusininae</taxon>
        <taxon>Eleusine</taxon>
    </lineage>
</organism>
<dbReference type="Pfam" id="PF02458">
    <property type="entry name" value="Transferase"/>
    <property type="match status" value="1"/>
</dbReference>
<evidence type="ECO:0000313" key="4">
    <source>
        <dbReference type="Proteomes" id="UP001054889"/>
    </source>
</evidence>
<dbReference type="PANTHER" id="PTHR31625">
    <property type="match status" value="1"/>
</dbReference>
<dbReference type="SUPFAM" id="SSF52777">
    <property type="entry name" value="CoA-dependent acyltransferases"/>
    <property type="match status" value="1"/>
</dbReference>
<comment type="caution">
    <text evidence="3">The sequence shown here is derived from an EMBL/GenBank/DDBJ whole genome shotgun (WGS) entry which is preliminary data.</text>
</comment>
<dbReference type="Proteomes" id="UP001054889">
    <property type="component" value="Unassembled WGS sequence"/>
</dbReference>
<dbReference type="InterPro" id="IPR051504">
    <property type="entry name" value="Plant_metabolite_acyltrans"/>
</dbReference>
<reference evidence="3" key="2">
    <citation type="submission" date="2021-12" db="EMBL/GenBank/DDBJ databases">
        <title>Resequencing data analysis of finger millet.</title>
        <authorList>
            <person name="Hatakeyama M."/>
            <person name="Aluri S."/>
            <person name="Balachadran M.T."/>
            <person name="Sivarajan S.R."/>
            <person name="Poveda L."/>
            <person name="Shimizu-Inatsugi R."/>
            <person name="Schlapbach R."/>
            <person name="Sreeman S.M."/>
            <person name="Shimizu K.K."/>
        </authorList>
    </citation>
    <scope>NUCLEOTIDE SEQUENCE</scope>
</reference>
<proteinExistence type="predicted"/>
<dbReference type="InterPro" id="IPR023213">
    <property type="entry name" value="CAT-like_dom_sf"/>
</dbReference>
<dbReference type="EMBL" id="BQKI01000013">
    <property type="protein sequence ID" value="GJN06905.1"/>
    <property type="molecule type" value="Genomic_DNA"/>
</dbReference>
<protein>
    <submittedName>
        <fullName evidence="3">Uncharacterized protein</fullName>
    </submittedName>
</protein>
<keyword evidence="4" id="KW-1185">Reference proteome</keyword>
<evidence type="ECO:0000313" key="3">
    <source>
        <dbReference type="EMBL" id="GJN06905.1"/>
    </source>
</evidence>
<sequence>MPTVPEHNPPAEAIRVVDTALVCPLFPGRRSSSCGRLRLSPGTANRYELHYRPDDAVAFTIAEYNDSHDRRTGTQPPPVPPVIEGTLICDPTGLYDVFCPTVNDASKFVKPSSTAADDKLLFATFVLSRAHLQRVKDVVAATRGVAPALRCSSLVATLGLIWSCFQRATNNKPDGRACLLFSVDHRPRMNPPLPEKFLGNCVGAAVAFASGSELAEPGATGLSATCAAAITDATSGSVTEVAPGMSVLSVAGSPRFRVYELDFRFGRPVKVDVVSVARTGAVAVAESRVGDGGMEVGLALPPDGMDAFWKCFADAVAGLDMRVAADRARELGAGWCISNRHYSGI</sequence>
<dbReference type="GO" id="GO:0016747">
    <property type="term" value="F:acyltransferase activity, transferring groups other than amino-acyl groups"/>
    <property type="evidence" value="ECO:0007669"/>
    <property type="project" value="UniProtKB-ARBA"/>
</dbReference>
<keyword evidence="2" id="KW-0012">Acyltransferase</keyword>
<accession>A0AAV5D903</accession>
<keyword evidence="1" id="KW-0808">Transferase</keyword>
<gene>
    <name evidence="3" type="primary">ga24679</name>
    <name evidence="3" type="ORF">PR202_ga24679</name>
</gene>
<evidence type="ECO:0000256" key="1">
    <source>
        <dbReference type="ARBA" id="ARBA00022679"/>
    </source>
</evidence>